<reference evidence="3" key="1">
    <citation type="submission" date="2017-02" db="EMBL/GenBank/DDBJ databases">
        <title>Comparative genomics and description of representatives of a novel lineage of planctomycetes thriving in anoxic sediments.</title>
        <authorList>
            <person name="Spring S."/>
            <person name="Bunk B."/>
            <person name="Sproer C."/>
        </authorList>
    </citation>
    <scope>NUCLEOTIDE SEQUENCE [LARGE SCALE GENOMIC DNA]</scope>
    <source>
        <strain evidence="3">ST-NAGAB-D1</strain>
    </source>
</reference>
<dbReference type="STRING" id="1936003.STSP2_02353"/>
<dbReference type="RefSeq" id="WP_146662732.1">
    <property type="nucleotide sequence ID" value="NZ_CP019791.1"/>
</dbReference>
<protein>
    <submittedName>
        <fullName evidence="2">Uncharacterized protein</fullName>
    </submittedName>
</protein>
<sequence>MSANEFGNYIAGYAGVYHLGYGGWIGMRLAGNFYANQGRFWEREDEESIRDIDSGAGDAWGDRLEDDIRRNLP</sequence>
<gene>
    <name evidence="2" type="ORF">STSP2_02353</name>
</gene>
<dbReference type="KEGG" id="alus:STSP2_02353"/>
<dbReference type="EMBL" id="CP019791">
    <property type="protein sequence ID" value="AQT69166.1"/>
    <property type="molecule type" value="Genomic_DNA"/>
</dbReference>
<evidence type="ECO:0000313" key="2">
    <source>
        <dbReference type="EMBL" id="AQT69166.1"/>
    </source>
</evidence>
<feature type="region of interest" description="Disordered" evidence="1">
    <location>
        <begin position="52"/>
        <end position="73"/>
    </location>
</feature>
<name>A0A1U9NNS9_9BACT</name>
<evidence type="ECO:0000256" key="1">
    <source>
        <dbReference type="SAM" id="MobiDB-lite"/>
    </source>
</evidence>
<dbReference type="Proteomes" id="UP000189674">
    <property type="component" value="Chromosome"/>
</dbReference>
<feature type="compositionally biased region" description="Basic and acidic residues" evidence="1">
    <location>
        <begin position="60"/>
        <end position="73"/>
    </location>
</feature>
<proteinExistence type="predicted"/>
<keyword evidence="3" id="KW-1185">Reference proteome</keyword>
<organism evidence="2 3">
    <name type="scientific">Anaerohalosphaera lusitana</name>
    <dbReference type="NCBI Taxonomy" id="1936003"/>
    <lineage>
        <taxon>Bacteria</taxon>
        <taxon>Pseudomonadati</taxon>
        <taxon>Planctomycetota</taxon>
        <taxon>Phycisphaerae</taxon>
        <taxon>Sedimentisphaerales</taxon>
        <taxon>Anaerohalosphaeraceae</taxon>
        <taxon>Anaerohalosphaera</taxon>
    </lineage>
</organism>
<accession>A0A1U9NNS9</accession>
<evidence type="ECO:0000313" key="3">
    <source>
        <dbReference type="Proteomes" id="UP000189674"/>
    </source>
</evidence>
<dbReference type="AlphaFoldDB" id="A0A1U9NNS9"/>